<proteinExistence type="predicted"/>
<keyword evidence="2" id="KW-1185">Reference proteome</keyword>
<evidence type="ECO:0000313" key="1">
    <source>
        <dbReference type="EMBL" id="MBB6071241.1"/>
    </source>
</evidence>
<name>A0A841GZL4_9BACT</name>
<gene>
    <name evidence="1" type="ORF">HNQ61_002865</name>
</gene>
<dbReference type="EMBL" id="JACHIA010000007">
    <property type="protein sequence ID" value="MBB6071241.1"/>
    <property type="molecule type" value="Genomic_DNA"/>
</dbReference>
<accession>A0A841GZL4</accession>
<reference evidence="1 2" key="1">
    <citation type="submission" date="2020-08" db="EMBL/GenBank/DDBJ databases">
        <title>Genomic Encyclopedia of Type Strains, Phase IV (KMG-IV): sequencing the most valuable type-strain genomes for metagenomic binning, comparative biology and taxonomic classification.</title>
        <authorList>
            <person name="Goeker M."/>
        </authorList>
    </citation>
    <scope>NUCLEOTIDE SEQUENCE [LARGE SCALE GENOMIC DNA]</scope>
    <source>
        <strain evidence="1 2">DSM 29007</strain>
    </source>
</reference>
<dbReference type="AlphaFoldDB" id="A0A841GZL4"/>
<organism evidence="1 2">
    <name type="scientific">Longimicrobium terrae</name>
    <dbReference type="NCBI Taxonomy" id="1639882"/>
    <lineage>
        <taxon>Bacteria</taxon>
        <taxon>Pseudomonadati</taxon>
        <taxon>Gemmatimonadota</taxon>
        <taxon>Longimicrobiia</taxon>
        <taxon>Longimicrobiales</taxon>
        <taxon>Longimicrobiaceae</taxon>
        <taxon>Longimicrobium</taxon>
    </lineage>
</organism>
<dbReference type="RefSeq" id="WP_170033952.1">
    <property type="nucleotide sequence ID" value="NZ_JABDTL010000001.1"/>
</dbReference>
<sequence>MHTAVPGYGLAPPSKDDALAFLARGVGADEAASVWIRACRESGVPVGARDLEPDAMMKVSEWLARQTGVVGVIGSSLVVRLRTYRLLTANRGSNP</sequence>
<dbReference type="Proteomes" id="UP000582837">
    <property type="component" value="Unassembled WGS sequence"/>
</dbReference>
<protein>
    <submittedName>
        <fullName evidence="1">Uncharacterized protein</fullName>
    </submittedName>
</protein>
<evidence type="ECO:0000313" key="2">
    <source>
        <dbReference type="Proteomes" id="UP000582837"/>
    </source>
</evidence>
<comment type="caution">
    <text evidence="1">The sequence shown here is derived from an EMBL/GenBank/DDBJ whole genome shotgun (WGS) entry which is preliminary data.</text>
</comment>